<sequence length="101" mass="10865">MGETNHFPFLAKRPSAVYGRCGRYAGPGGSPSGLRAQPLSGKFFGLVSRIGTYAVECVAMHMECVIAPHESWAEFAERLHATEHAGDATKPNGQCNEPSCR</sequence>
<dbReference type="RefSeq" id="WP_189307993.1">
    <property type="nucleotide sequence ID" value="NZ_BMRP01000056.1"/>
</dbReference>
<reference evidence="2" key="1">
    <citation type="journal article" date="2019" name="Int. J. Syst. Evol. Microbiol.">
        <title>The Global Catalogue of Microorganisms (GCM) 10K type strain sequencing project: providing services to taxonomists for standard genome sequencing and annotation.</title>
        <authorList>
            <consortium name="The Broad Institute Genomics Platform"/>
            <consortium name="The Broad Institute Genome Sequencing Center for Infectious Disease"/>
            <person name="Wu L."/>
            <person name="Ma J."/>
        </authorList>
    </citation>
    <scope>NUCLEOTIDE SEQUENCE [LARGE SCALE GENOMIC DNA]</scope>
    <source>
        <strain evidence="2">JCM 3399</strain>
    </source>
</reference>
<dbReference type="Proteomes" id="UP000654471">
    <property type="component" value="Unassembled WGS sequence"/>
</dbReference>
<evidence type="ECO:0000313" key="2">
    <source>
        <dbReference type="Proteomes" id="UP000654471"/>
    </source>
</evidence>
<evidence type="ECO:0000313" key="1">
    <source>
        <dbReference type="EMBL" id="GGU97717.1"/>
    </source>
</evidence>
<accession>A0ABQ2VQ43</accession>
<proteinExistence type="predicted"/>
<name>A0ABQ2VQ43_9ACTN</name>
<protein>
    <submittedName>
        <fullName evidence="1">Uncharacterized protein</fullName>
    </submittedName>
</protein>
<comment type="caution">
    <text evidence="1">The sequence shown here is derived from an EMBL/GenBank/DDBJ whole genome shotgun (WGS) entry which is preliminary data.</text>
</comment>
<gene>
    <name evidence="1" type="ORF">GCM10010211_76280</name>
</gene>
<dbReference type="EMBL" id="BMRP01000056">
    <property type="protein sequence ID" value="GGU97717.1"/>
    <property type="molecule type" value="Genomic_DNA"/>
</dbReference>
<organism evidence="1 2">
    <name type="scientific">Streptomyces albospinus</name>
    <dbReference type="NCBI Taxonomy" id="285515"/>
    <lineage>
        <taxon>Bacteria</taxon>
        <taxon>Bacillati</taxon>
        <taxon>Actinomycetota</taxon>
        <taxon>Actinomycetes</taxon>
        <taxon>Kitasatosporales</taxon>
        <taxon>Streptomycetaceae</taxon>
        <taxon>Streptomyces</taxon>
    </lineage>
</organism>
<keyword evidence="2" id="KW-1185">Reference proteome</keyword>